<accession>A0A9Q0N5K4</accession>
<feature type="signal peptide" evidence="1">
    <location>
        <begin position="1"/>
        <end position="19"/>
    </location>
</feature>
<organism evidence="2 3">
    <name type="scientific">Pseudolycoriella hygida</name>
    <dbReference type="NCBI Taxonomy" id="35572"/>
    <lineage>
        <taxon>Eukaryota</taxon>
        <taxon>Metazoa</taxon>
        <taxon>Ecdysozoa</taxon>
        <taxon>Arthropoda</taxon>
        <taxon>Hexapoda</taxon>
        <taxon>Insecta</taxon>
        <taxon>Pterygota</taxon>
        <taxon>Neoptera</taxon>
        <taxon>Endopterygota</taxon>
        <taxon>Diptera</taxon>
        <taxon>Nematocera</taxon>
        <taxon>Sciaroidea</taxon>
        <taxon>Sciaridae</taxon>
        <taxon>Pseudolycoriella</taxon>
    </lineage>
</organism>
<gene>
    <name evidence="2" type="ORF">Bhyg_08890</name>
</gene>
<keyword evidence="1" id="KW-0732">Signal</keyword>
<evidence type="ECO:0000313" key="3">
    <source>
        <dbReference type="Proteomes" id="UP001151699"/>
    </source>
</evidence>
<keyword evidence="3" id="KW-1185">Reference proteome</keyword>
<name>A0A9Q0N5K4_9DIPT</name>
<proteinExistence type="predicted"/>
<sequence length="99" mass="11018">MKHLLVFVLFIAILGLTLAAPRAPHKKQHTHKGGEVQVLNILKDVDAIVTVISEATKKVDSVDKFFHKHLGSKIPLKTKTFLHIAFTVLSLILNALQDF</sequence>
<reference evidence="2" key="1">
    <citation type="submission" date="2022-07" db="EMBL/GenBank/DDBJ databases">
        <authorList>
            <person name="Trinca V."/>
            <person name="Uliana J.V.C."/>
            <person name="Torres T.T."/>
            <person name="Ward R.J."/>
            <person name="Monesi N."/>
        </authorList>
    </citation>
    <scope>NUCLEOTIDE SEQUENCE</scope>
    <source>
        <strain evidence="2">HSMRA1968</strain>
        <tissue evidence="2">Whole embryos</tissue>
    </source>
</reference>
<protein>
    <submittedName>
        <fullName evidence="2">Uncharacterized protein</fullName>
    </submittedName>
</protein>
<evidence type="ECO:0000313" key="2">
    <source>
        <dbReference type="EMBL" id="KAJ6643925.1"/>
    </source>
</evidence>
<dbReference type="EMBL" id="WJQU01000002">
    <property type="protein sequence ID" value="KAJ6643925.1"/>
    <property type="molecule type" value="Genomic_DNA"/>
</dbReference>
<comment type="caution">
    <text evidence="2">The sequence shown here is derived from an EMBL/GenBank/DDBJ whole genome shotgun (WGS) entry which is preliminary data.</text>
</comment>
<evidence type="ECO:0000256" key="1">
    <source>
        <dbReference type="SAM" id="SignalP"/>
    </source>
</evidence>
<dbReference type="Proteomes" id="UP001151699">
    <property type="component" value="Chromosome B"/>
</dbReference>
<feature type="chain" id="PRO_5040322152" evidence="1">
    <location>
        <begin position="20"/>
        <end position="99"/>
    </location>
</feature>
<dbReference type="AlphaFoldDB" id="A0A9Q0N5K4"/>